<dbReference type="InterPro" id="IPR050154">
    <property type="entry name" value="UbiB_kinase"/>
</dbReference>
<protein>
    <submittedName>
        <fullName evidence="11">2-polyprenylphenol 6-hydroxylase</fullName>
    </submittedName>
</protein>
<sequence>MWETLGTVRDLGRLQQIASVLVGYGFGDMVRRIGLAGALERAGRLLHWQDPQAMAHMAPPERVRRALEDLGPTFVKLGQVLATRVDLFPPEWIGELGKLQNAVPPLPFERVRAQLVEDLGAEPEAVFAQLDETPLAAASLAQTHRAWLVDGTAVVLKIRRPGIRDTVEADLRLLARLAEIVEAQAPDLQRYRPREVVQQFAQSLRRELDFAAECRNAERIAANFAGHEEIVVPRVHWQWTSERLNVQDFVAGIPGPDLAAVDASGMDRKHLAQVGAGIVLKMVLEDGFFHADPHPGNIFYLSGERIGVIDFGMVGRVSEQRRFQIVQLLHGLVEREAQAVTDVLLEWGEGAGEADETRLQADIGAFVDQYRGVPLKDLRMGAMLLDVTTILRDHGLSLPPDLALMIKAFLTLEGFGRQLDPDFDMAGAARPYVEKVMLARWSPRALLRRGRRGAIDALELAGDLPRELRRLLRAARRGRLNMQIEVTSLKAFGEQVDRAANRLTMGVVTAALVIGSSIVMNSAGGGVPSRWLLGLGVAGFIGAALTGLWILLSIWRSGRR</sequence>
<evidence type="ECO:0000256" key="1">
    <source>
        <dbReference type="ARBA" id="ARBA00005020"/>
    </source>
</evidence>
<keyword evidence="12" id="KW-1185">Reference proteome</keyword>
<dbReference type="Proteomes" id="UP000788419">
    <property type="component" value="Unassembled WGS sequence"/>
</dbReference>
<evidence type="ECO:0000256" key="8">
    <source>
        <dbReference type="ARBA" id="ARBA00023136"/>
    </source>
</evidence>
<dbReference type="PANTHER" id="PTHR10566:SF113">
    <property type="entry name" value="PROTEIN ACTIVITY OF BC1 COMPLEX KINASE 7, CHLOROPLASTIC"/>
    <property type="match status" value="1"/>
</dbReference>
<keyword evidence="7 9" id="KW-1133">Transmembrane helix</keyword>
<evidence type="ECO:0000256" key="7">
    <source>
        <dbReference type="ARBA" id="ARBA00022989"/>
    </source>
</evidence>
<dbReference type="InterPro" id="IPR011009">
    <property type="entry name" value="Kinase-like_dom_sf"/>
</dbReference>
<keyword evidence="4" id="KW-0997">Cell inner membrane</keyword>
<comment type="caution">
    <text evidence="11">The sequence shown here is derived from an EMBL/GenBank/DDBJ whole genome shotgun (WGS) entry which is preliminary data.</text>
</comment>
<keyword evidence="3" id="KW-1003">Cell membrane</keyword>
<evidence type="ECO:0000256" key="9">
    <source>
        <dbReference type="SAM" id="Phobius"/>
    </source>
</evidence>
<name>A0ABQ6Z5U5_9GAMM</name>
<dbReference type="PANTHER" id="PTHR10566">
    <property type="entry name" value="CHAPERONE-ACTIVITY OF BC1 COMPLEX CABC1 -RELATED"/>
    <property type="match status" value="1"/>
</dbReference>
<reference evidence="11 12" key="1">
    <citation type="submission" date="2017-10" db="EMBL/GenBank/DDBJ databases">
        <title>Whole genome sequencing of members of genus Pseudoxanthomonas.</title>
        <authorList>
            <person name="Kumar S."/>
            <person name="Bansal K."/>
            <person name="Kaur A."/>
            <person name="Patil P."/>
            <person name="Sharma S."/>
            <person name="Patil P.B."/>
        </authorList>
    </citation>
    <scope>NUCLEOTIDE SEQUENCE [LARGE SCALE GENOMIC DNA]</scope>
    <source>
        <strain evidence="11 12">DSM 17801</strain>
    </source>
</reference>
<feature type="transmembrane region" description="Helical" evidence="9">
    <location>
        <begin position="499"/>
        <end position="519"/>
    </location>
</feature>
<dbReference type="CDD" id="cd05121">
    <property type="entry name" value="ABC1_ADCK3-like"/>
    <property type="match status" value="1"/>
</dbReference>
<organism evidence="11 12">
    <name type="scientific">Pseudoxanthomonas daejeonensis</name>
    <dbReference type="NCBI Taxonomy" id="266062"/>
    <lineage>
        <taxon>Bacteria</taxon>
        <taxon>Pseudomonadati</taxon>
        <taxon>Pseudomonadota</taxon>
        <taxon>Gammaproteobacteria</taxon>
        <taxon>Lysobacterales</taxon>
        <taxon>Lysobacteraceae</taxon>
        <taxon>Pseudoxanthomonas</taxon>
    </lineage>
</organism>
<keyword evidence="5" id="KW-0831">Ubiquinone biosynthesis</keyword>
<evidence type="ECO:0000256" key="3">
    <source>
        <dbReference type="ARBA" id="ARBA00022475"/>
    </source>
</evidence>
<dbReference type="InterPro" id="IPR004147">
    <property type="entry name" value="ABC1_dom"/>
</dbReference>
<dbReference type="SUPFAM" id="SSF56112">
    <property type="entry name" value="Protein kinase-like (PK-like)"/>
    <property type="match status" value="1"/>
</dbReference>
<feature type="domain" description="ABC1 atypical kinase-like" evidence="10">
    <location>
        <begin position="98"/>
        <end position="342"/>
    </location>
</feature>
<keyword evidence="8 9" id="KW-0472">Membrane</keyword>
<keyword evidence="6 9" id="KW-0812">Transmembrane</keyword>
<dbReference type="InterPro" id="IPR010232">
    <property type="entry name" value="UbiB"/>
</dbReference>
<evidence type="ECO:0000256" key="2">
    <source>
        <dbReference type="ARBA" id="ARBA00009670"/>
    </source>
</evidence>
<comment type="similarity">
    <text evidence="2">Belongs to the protein kinase superfamily. ADCK protein kinase family.</text>
</comment>
<feature type="transmembrane region" description="Helical" evidence="9">
    <location>
        <begin position="531"/>
        <end position="555"/>
    </location>
</feature>
<dbReference type="EMBL" id="PDWN01000010">
    <property type="protein sequence ID" value="KAF1693844.1"/>
    <property type="molecule type" value="Genomic_DNA"/>
</dbReference>
<evidence type="ECO:0000259" key="10">
    <source>
        <dbReference type="Pfam" id="PF03109"/>
    </source>
</evidence>
<evidence type="ECO:0000256" key="4">
    <source>
        <dbReference type="ARBA" id="ARBA00022519"/>
    </source>
</evidence>
<accession>A0ABQ6Z5U5</accession>
<proteinExistence type="inferred from homology"/>
<dbReference type="Pfam" id="PF03109">
    <property type="entry name" value="ABC1"/>
    <property type="match status" value="1"/>
</dbReference>
<evidence type="ECO:0000313" key="11">
    <source>
        <dbReference type="EMBL" id="KAF1693844.1"/>
    </source>
</evidence>
<evidence type="ECO:0000256" key="6">
    <source>
        <dbReference type="ARBA" id="ARBA00022692"/>
    </source>
</evidence>
<evidence type="ECO:0000256" key="5">
    <source>
        <dbReference type="ARBA" id="ARBA00022688"/>
    </source>
</evidence>
<gene>
    <name evidence="11" type="primary">ubiB</name>
    <name evidence="11" type="ORF">CSC65_11230</name>
</gene>
<dbReference type="RefSeq" id="WP_162410687.1">
    <property type="nucleotide sequence ID" value="NZ_CP093331.1"/>
</dbReference>
<comment type="pathway">
    <text evidence="1">Cofactor biosynthesis; ubiquinone biosynthesis [regulation].</text>
</comment>
<dbReference type="NCBIfam" id="TIGR01982">
    <property type="entry name" value="UbiB"/>
    <property type="match status" value="1"/>
</dbReference>
<evidence type="ECO:0000313" key="12">
    <source>
        <dbReference type="Proteomes" id="UP000788419"/>
    </source>
</evidence>